<dbReference type="AlphaFoldDB" id="A0A3P7NJG0"/>
<dbReference type="Proteomes" id="UP000281553">
    <property type="component" value="Unassembled WGS sequence"/>
</dbReference>
<name>A0A3P7NJG0_DIBLA</name>
<accession>A0A3P7NJG0</accession>
<protein>
    <submittedName>
        <fullName evidence="1">Uncharacterized protein</fullName>
    </submittedName>
</protein>
<sequence length="203" mass="23110">MPVYPLRALYRARDAFWHRWQKALSKDRAAQRVYEAHYHSPPNVFLLNTEPYPFAEADTFYPSPDILLLRGREPSIPLIKKRTREVLEMVPVVNEKPRKKPRLTDRQIGLLTEKAVDSGCGSSVSSKPDDSVSIFFNCDACDEAEDMSYTEAEKHVQCTGHVSCSEYMRLAPTKTEEEADEEVVIFEVEDDNKKNTCSSSSSS</sequence>
<gene>
    <name evidence="1" type="ORF">DILT_LOCUS18943</name>
</gene>
<dbReference type="EMBL" id="UYRU01106204">
    <property type="protein sequence ID" value="VDN42934.1"/>
    <property type="molecule type" value="Genomic_DNA"/>
</dbReference>
<proteinExistence type="predicted"/>
<keyword evidence="2" id="KW-1185">Reference proteome</keyword>
<feature type="non-terminal residue" evidence="1">
    <location>
        <position position="203"/>
    </location>
</feature>
<evidence type="ECO:0000313" key="2">
    <source>
        <dbReference type="Proteomes" id="UP000281553"/>
    </source>
</evidence>
<evidence type="ECO:0000313" key="1">
    <source>
        <dbReference type="EMBL" id="VDN42934.1"/>
    </source>
</evidence>
<organism evidence="1 2">
    <name type="scientific">Dibothriocephalus latus</name>
    <name type="common">Fish tapeworm</name>
    <name type="synonym">Diphyllobothrium latum</name>
    <dbReference type="NCBI Taxonomy" id="60516"/>
    <lineage>
        <taxon>Eukaryota</taxon>
        <taxon>Metazoa</taxon>
        <taxon>Spiralia</taxon>
        <taxon>Lophotrochozoa</taxon>
        <taxon>Platyhelminthes</taxon>
        <taxon>Cestoda</taxon>
        <taxon>Eucestoda</taxon>
        <taxon>Diphyllobothriidea</taxon>
        <taxon>Diphyllobothriidae</taxon>
        <taxon>Dibothriocephalus</taxon>
    </lineage>
</organism>
<reference evidence="1 2" key="1">
    <citation type="submission" date="2018-11" db="EMBL/GenBank/DDBJ databases">
        <authorList>
            <consortium name="Pathogen Informatics"/>
        </authorList>
    </citation>
    <scope>NUCLEOTIDE SEQUENCE [LARGE SCALE GENOMIC DNA]</scope>
</reference>